<dbReference type="Gene3D" id="3.30.40.10">
    <property type="entry name" value="Zinc/RING finger domain, C3HC4 (zinc finger)"/>
    <property type="match status" value="1"/>
</dbReference>
<feature type="domain" description="RING-type" evidence="5">
    <location>
        <begin position="160"/>
        <end position="195"/>
    </location>
</feature>
<keyword evidence="7" id="KW-1185">Reference proteome</keyword>
<evidence type="ECO:0000256" key="2">
    <source>
        <dbReference type="ARBA" id="ARBA00022771"/>
    </source>
</evidence>
<dbReference type="GO" id="GO:0031624">
    <property type="term" value="F:ubiquitin conjugating enzyme binding"/>
    <property type="evidence" value="ECO:0007669"/>
    <property type="project" value="TreeGrafter"/>
</dbReference>
<organism evidence="6 7">
    <name type="scientific">Habropoda laboriosa</name>
    <dbReference type="NCBI Taxonomy" id="597456"/>
    <lineage>
        <taxon>Eukaryota</taxon>
        <taxon>Metazoa</taxon>
        <taxon>Ecdysozoa</taxon>
        <taxon>Arthropoda</taxon>
        <taxon>Hexapoda</taxon>
        <taxon>Insecta</taxon>
        <taxon>Pterygota</taxon>
        <taxon>Neoptera</taxon>
        <taxon>Endopterygota</taxon>
        <taxon>Hymenoptera</taxon>
        <taxon>Apocrita</taxon>
        <taxon>Aculeata</taxon>
        <taxon>Apoidea</taxon>
        <taxon>Anthophila</taxon>
        <taxon>Apidae</taxon>
        <taxon>Habropoda</taxon>
    </lineage>
</organism>
<dbReference type="InterPro" id="IPR004162">
    <property type="entry name" value="SINA-like_animal"/>
</dbReference>
<dbReference type="Proteomes" id="UP000053825">
    <property type="component" value="Unassembled WGS sequence"/>
</dbReference>
<gene>
    <name evidence="6" type="ORF">WH47_04947</name>
</gene>
<dbReference type="AlphaFoldDB" id="A0A0L7RJQ4"/>
<dbReference type="InterPro" id="IPR036034">
    <property type="entry name" value="PDZ_sf"/>
</dbReference>
<evidence type="ECO:0000256" key="4">
    <source>
        <dbReference type="PROSITE-ProRule" id="PRU00175"/>
    </source>
</evidence>
<dbReference type="SUPFAM" id="SSF50156">
    <property type="entry name" value="PDZ domain-like"/>
    <property type="match status" value="1"/>
</dbReference>
<dbReference type="STRING" id="597456.A0A0L7RJQ4"/>
<evidence type="ECO:0000256" key="3">
    <source>
        <dbReference type="ARBA" id="ARBA00022833"/>
    </source>
</evidence>
<dbReference type="InterPro" id="IPR049548">
    <property type="entry name" value="Sina-like_RING"/>
</dbReference>
<dbReference type="GO" id="GO:0043161">
    <property type="term" value="P:proteasome-mediated ubiquitin-dependent protein catabolic process"/>
    <property type="evidence" value="ECO:0007669"/>
    <property type="project" value="TreeGrafter"/>
</dbReference>
<dbReference type="GO" id="GO:0005737">
    <property type="term" value="C:cytoplasm"/>
    <property type="evidence" value="ECO:0007669"/>
    <property type="project" value="TreeGrafter"/>
</dbReference>
<dbReference type="InterPro" id="IPR001841">
    <property type="entry name" value="Znf_RING"/>
</dbReference>
<dbReference type="EMBL" id="KQ414581">
    <property type="protein sequence ID" value="KOC70961.1"/>
    <property type="molecule type" value="Genomic_DNA"/>
</dbReference>
<evidence type="ECO:0000256" key="1">
    <source>
        <dbReference type="ARBA" id="ARBA00022723"/>
    </source>
</evidence>
<keyword evidence="3" id="KW-0862">Zinc</keyword>
<dbReference type="PROSITE" id="PS50089">
    <property type="entry name" value="ZF_RING_2"/>
    <property type="match status" value="1"/>
</dbReference>
<proteinExistence type="predicted"/>
<evidence type="ECO:0000313" key="6">
    <source>
        <dbReference type="EMBL" id="KOC70961.1"/>
    </source>
</evidence>
<dbReference type="PANTHER" id="PTHR45877:SF2">
    <property type="entry name" value="E3 UBIQUITIN-PROTEIN LIGASE SINA-RELATED"/>
    <property type="match status" value="1"/>
</dbReference>
<dbReference type="Gene3D" id="2.30.42.10">
    <property type="match status" value="1"/>
</dbReference>
<sequence>MSIISTSEFLTEAAGVRIYKTKDCTLIDSAFTSKICVTLENIRQTKALGKSCGFNLTKSKWDPYPWISYVEIGSLADTAGLKAGDCLINIGEHDLIGLKIKKIAALIHHYQECNLKLFIWRCIDEEEERKETGVAVKGPLSEVASKLANALSGVVQTLECPVCLESSLPPVSQCIHGHIICVGCRPRTLRCPICRVRLGRGRCLLADKLHKIFRDVFNIKDNLSDNVECQTRNLRDRLFGKNKKNEVMRVTGKNNGTNLKTRQLLLNKLFRGGLGKAASADNLTVVPNEPSNEDDASISNLNFDERLNLYDRTKSASTGELSRETITNVINGQINATGTAISSTNSLMSNISPTSVWGDSMDFVFSNQITCPLSKHSGCKENITSDVVLEHLSETHKIPQVHFYSPYAKLPMPLPFGSEAVYILHSGEELFFFQCEDETIWISSTIGGKIIWEWSLYAQGQNGTEIKIRRSVASLVNPMVLSSQHTAPLPNALLLHTLDIQLIKCRLHEQLEI</sequence>
<dbReference type="CDD" id="cd00136">
    <property type="entry name" value="PDZ_canonical"/>
    <property type="match status" value="1"/>
</dbReference>
<evidence type="ECO:0000313" key="7">
    <source>
        <dbReference type="Proteomes" id="UP000053825"/>
    </source>
</evidence>
<reference evidence="6 7" key="1">
    <citation type="submission" date="2015-07" db="EMBL/GenBank/DDBJ databases">
        <title>The genome of Habropoda laboriosa.</title>
        <authorList>
            <person name="Pan H."/>
            <person name="Kapheim K."/>
        </authorList>
    </citation>
    <scope>NUCLEOTIDE SEQUENCE [LARGE SCALE GENOMIC DNA]</scope>
    <source>
        <strain evidence="6">0110345459</strain>
    </source>
</reference>
<protein>
    <submittedName>
        <fullName evidence="6">Putative E3 ubiquitin-protein ligase sinah</fullName>
    </submittedName>
</protein>
<dbReference type="GO" id="GO:0008270">
    <property type="term" value="F:zinc ion binding"/>
    <property type="evidence" value="ECO:0007669"/>
    <property type="project" value="UniProtKB-KW"/>
</dbReference>
<dbReference type="PANTHER" id="PTHR45877">
    <property type="entry name" value="E3 UBIQUITIN-PROTEIN LIGASE SIAH2"/>
    <property type="match status" value="1"/>
</dbReference>
<name>A0A0L7RJQ4_9HYME</name>
<keyword evidence="1" id="KW-0479">Metal-binding</keyword>
<dbReference type="Pfam" id="PF21362">
    <property type="entry name" value="Sina_RING"/>
    <property type="match status" value="1"/>
</dbReference>
<dbReference type="InterPro" id="IPR013083">
    <property type="entry name" value="Znf_RING/FYVE/PHD"/>
</dbReference>
<evidence type="ECO:0000259" key="5">
    <source>
        <dbReference type="PROSITE" id="PS50089"/>
    </source>
</evidence>
<dbReference type="OrthoDB" id="10009200at2759"/>
<keyword evidence="2 4" id="KW-0863">Zinc-finger</keyword>
<accession>A0A0L7RJQ4</accession>
<dbReference type="GO" id="GO:0061630">
    <property type="term" value="F:ubiquitin protein ligase activity"/>
    <property type="evidence" value="ECO:0007669"/>
    <property type="project" value="TreeGrafter"/>
</dbReference>
<dbReference type="SUPFAM" id="SSF57850">
    <property type="entry name" value="RING/U-box"/>
    <property type="match status" value="1"/>
</dbReference>